<evidence type="ECO:0000313" key="4">
    <source>
        <dbReference type="Proteomes" id="UP000494245"/>
    </source>
</evidence>
<evidence type="ECO:0000259" key="2">
    <source>
        <dbReference type="PROSITE" id="PS50887"/>
    </source>
</evidence>
<dbReference type="PROSITE" id="PS50112">
    <property type="entry name" value="PAS"/>
    <property type="match status" value="1"/>
</dbReference>
<dbReference type="Pfam" id="PF00990">
    <property type="entry name" value="GGDEF"/>
    <property type="match status" value="1"/>
</dbReference>
<organism evidence="3 4">
    <name type="scientific">Fundidesulfovibrio magnetotacticus</name>
    <dbReference type="NCBI Taxonomy" id="2730080"/>
    <lineage>
        <taxon>Bacteria</taxon>
        <taxon>Pseudomonadati</taxon>
        <taxon>Thermodesulfobacteriota</taxon>
        <taxon>Desulfovibrionia</taxon>
        <taxon>Desulfovibrionales</taxon>
        <taxon>Desulfovibrionaceae</taxon>
        <taxon>Fundidesulfovibrio</taxon>
    </lineage>
</organism>
<dbReference type="SMART" id="SM00267">
    <property type="entry name" value="GGDEF"/>
    <property type="match status" value="1"/>
</dbReference>
<dbReference type="GO" id="GO:0052621">
    <property type="term" value="F:diguanylate cyclase activity"/>
    <property type="evidence" value="ECO:0007669"/>
    <property type="project" value="UniProtKB-EC"/>
</dbReference>
<gene>
    <name evidence="3" type="primary">yegE</name>
    <name evidence="3" type="ORF">NNJEOMEG_01717</name>
</gene>
<dbReference type="SUPFAM" id="SSF55073">
    <property type="entry name" value="Nucleotide cyclase"/>
    <property type="match status" value="1"/>
</dbReference>
<dbReference type="InterPro" id="IPR000160">
    <property type="entry name" value="GGDEF_dom"/>
</dbReference>
<dbReference type="Gene3D" id="3.30.70.270">
    <property type="match status" value="1"/>
</dbReference>
<dbReference type="PROSITE" id="PS50887">
    <property type="entry name" value="GGDEF"/>
    <property type="match status" value="1"/>
</dbReference>
<dbReference type="RefSeq" id="WP_173083368.1">
    <property type="nucleotide sequence ID" value="NZ_BLTE01000006.1"/>
</dbReference>
<dbReference type="Gene3D" id="3.30.450.20">
    <property type="entry name" value="PAS domain"/>
    <property type="match status" value="1"/>
</dbReference>
<proteinExistence type="predicted"/>
<dbReference type="Proteomes" id="UP000494245">
    <property type="component" value="Unassembled WGS sequence"/>
</dbReference>
<dbReference type="Pfam" id="PF00989">
    <property type="entry name" value="PAS"/>
    <property type="match status" value="1"/>
</dbReference>
<dbReference type="GO" id="GO:0006355">
    <property type="term" value="P:regulation of DNA-templated transcription"/>
    <property type="evidence" value="ECO:0007669"/>
    <property type="project" value="InterPro"/>
</dbReference>
<dbReference type="AlphaFoldDB" id="A0A6V8LUU1"/>
<dbReference type="InterPro" id="IPR043128">
    <property type="entry name" value="Rev_trsase/Diguanyl_cyclase"/>
</dbReference>
<keyword evidence="3" id="KW-0548">Nucleotidyltransferase</keyword>
<dbReference type="InterPro" id="IPR013767">
    <property type="entry name" value="PAS_fold"/>
</dbReference>
<dbReference type="PANTHER" id="PTHR46663:SF2">
    <property type="entry name" value="GGDEF DOMAIN-CONTAINING PROTEIN"/>
    <property type="match status" value="1"/>
</dbReference>
<protein>
    <submittedName>
        <fullName evidence="3">Putative diguanylate cyclase YegE</fullName>
        <ecNumber evidence="3">2.7.7.65</ecNumber>
    </submittedName>
</protein>
<dbReference type="FunFam" id="3.30.70.270:FF:000001">
    <property type="entry name" value="Diguanylate cyclase domain protein"/>
    <property type="match status" value="1"/>
</dbReference>
<dbReference type="InterPro" id="IPR035965">
    <property type="entry name" value="PAS-like_dom_sf"/>
</dbReference>
<dbReference type="SUPFAM" id="SSF55785">
    <property type="entry name" value="PYP-like sensor domain (PAS domain)"/>
    <property type="match status" value="1"/>
</dbReference>
<sequence length="309" mass="34996">MNFKEHIEQGADSEYLARLFDIERYAWMTLCYDMAMVIGIDGSILTTNSIWERSTGHSQKDLNSKHLLEFMDYEDRELVLARFQRLITSAKGATTFAFRFRCSDDRYKRLNWNIYYSPELEIIYCVVKDISDVKDFSHAAYHDTLTGLSNRLFLLDNLPKLIEDAGRQDQPLALFLIDLDGFKSVNDSMGHQAGDYLLQIASERLRLIVSDQDYCVRLGGDEFILLEKNCGTNGAERLAKMIITSINKPVLIDESDVQVGASIGIAIAPHDANAPRELMRLADTAMYEAKRGGKNRCVFANELPSPGRG</sequence>
<reference evidence="3 4" key="1">
    <citation type="submission" date="2020-04" db="EMBL/GenBank/DDBJ databases">
        <authorList>
            <consortium name="Desulfovibrio sp. FSS-1 genome sequencing consortium"/>
            <person name="Shimoshige H."/>
            <person name="Kobayashi H."/>
            <person name="Maekawa T."/>
        </authorList>
    </citation>
    <scope>NUCLEOTIDE SEQUENCE [LARGE SCALE GENOMIC DNA]</scope>
    <source>
        <strain evidence="3 4">SIID29052-01</strain>
    </source>
</reference>
<reference evidence="3 4" key="2">
    <citation type="submission" date="2020-05" db="EMBL/GenBank/DDBJ databases">
        <title>Draft genome sequence of Desulfovibrio sp. strainFSS-1.</title>
        <authorList>
            <person name="Shimoshige H."/>
            <person name="Kobayashi H."/>
            <person name="Maekawa T."/>
        </authorList>
    </citation>
    <scope>NUCLEOTIDE SEQUENCE [LARGE SCALE GENOMIC DNA]</scope>
    <source>
        <strain evidence="3 4">SIID29052-01</strain>
    </source>
</reference>
<keyword evidence="3" id="KW-0808">Transferase</keyword>
<dbReference type="InterPro" id="IPR052163">
    <property type="entry name" value="DGC-Regulatory_Protein"/>
</dbReference>
<evidence type="ECO:0000313" key="3">
    <source>
        <dbReference type="EMBL" id="GFK93879.1"/>
    </source>
</evidence>
<dbReference type="EMBL" id="BLTE01000006">
    <property type="protein sequence ID" value="GFK93879.1"/>
    <property type="molecule type" value="Genomic_DNA"/>
</dbReference>
<dbReference type="PANTHER" id="PTHR46663">
    <property type="entry name" value="DIGUANYLATE CYCLASE DGCT-RELATED"/>
    <property type="match status" value="1"/>
</dbReference>
<keyword evidence="4" id="KW-1185">Reference proteome</keyword>
<dbReference type="EC" id="2.7.7.65" evidence="3"/>
<dbReference type="InterPro" id="IPR000014">
    <property type="entry name" value="PAS"/>
</dbReference>
<accession>A0A6V8LUU1</accession>
<feature type="domain" description="PAS" evidence="1">
    <location>
        <begin position="36"/>
        <end position="90"/>
    </location>
</feature>
<dbReference type="NCBIfam" id="TIGR00254">
    <property type="entry name" value="GGDEF"/>
    <property type="match status" value="1"/>
</dbReference>
<feature type="domain" description="GGDEF" evidence="2">
    <location>
        <begin position="170"/>
        <end position="302"/>
    </location>
</feature>
<dbReference type="InterPro" id="IPR029787">
    <property type="entry name" value="Nucleotide_cyclase"/>
</dbReference>
<dbReference type="CDD" id="cd01949">
    <property type="entry name" value="GGDEF"/>
    <property type="match status" value="1"/>
</dbReference>
<dbReference type="NCBIfam" id="TIGR00229">
    <property type="entry name" value="sensory_box"/>
    <property type="match status" value="1"/>
</dbReference>
<evidence type="ECO:0000259" key="1">
    <source>
        <dbReference type="PROSITE" id="PS50112"/>
    </source>
</evidence>
<comment type="caution">
    <text evidence="3">The sequence shown here is derived from an EMBL/GenBank/DDBJ whole genome shotgun (WGS) entry which is preliminary data.</text>
</comment>
<name>A0A6V8LUU1_9BACT</name>